<keyword evidence="6" id="KW-0539">Nucleus</keyword>
<dbReference type="Proteomes" id="UP001642540">
    <property type="component" value="Unassembled WGS sequence"/>
</dbReference>
<dbReference type="PANTHER" id="PTHR13204">
    <property type="entry name" value="PTD012 PROTEIN"/>
    <property type="match status" value="1"/>
</dbReference>
<comment type="caution">
    <text evidence="8">The sequence shown here is derived from an EMBL/GenBank/DDBJ whole genome shotgun (WGS) entry which is preliminary data.</text>
</comment>
<evidence type="ECO:0000259" key="7">
    <source>
        <dbReference type="SMART" id="SM01168"/>
    </source>
</evidence>
<reference evidence="8 9" key="1">
    <citation type="submission" date="2024-08" db="EMBL/GenBank/DDBJ databases">
        <authorList>
            <person name="Cucini C."/>
            <person name="Frati F."/>
        </authorList>
    </citation>
    <scope>NUCLEOTIDE SEQUENCE [LARGE SCALE GENOMIC DNA]</scope>
</reference>
<keyword evidence="5" id="KW-0862">Zinc</keyword>
<dbReference type="SUPFAM" id="SSF117856">
    <property type="entry name" value="AF0104/ALDC/Ptd012-like"/>
    <property type="match status" value="1"/>
</dbReference>
<evidence type="ECO:0000256" key="3">
    <source>
        <dbReference type="ARBA" id="ARBA00022723"/>
    </source>
</evidence>
<name>A0ABP1Q1G9_9HEXA</name>
<keyword evidence="3" id="KW-0479">Metal-binding</keyword>
<dbReference type="Pfam" id="PF08925">
    <property type="entry name" value="DUF1907"/>
    <property type="match status" value="1"/>
</dbReference>
<dbReference type="PANTHER" id="PTHR13204:SF1">
    <property type="entry name" value="ESTER HYDROLASE C11ORF54"/>
    <property type="match status" value="1"/>
</dbReference>
<keyword evidence="4" id="KW-0378">Hydrolase</keyword>
<dbReference type="InterPro" id="IPR015021">
    <property type="entry name" value="C11orf54_DUF1907"/>
</dbReference>
<evidence type="ECO:0000313" key="8">
    <source>
        <dbReference type="EMBL" id="CAL8085394.1"/>
    </source>
</evidence>
<proteinExistence type="predicted"/>
<keyword evidence="9" id="KW-1185">Reference proteome</keyword>
<feature type="domain" description="DUF1907" evidence="7">
    <location>
        <begin position="23"/>
        <end position="315"/>
    </location>
</feature>
<evidence type="ECO:0000256" key="4">
    <source>
        <dbReference type="ARBA" id="ARBA00022801"/>
    </source>
</evidence>
<organism evidence="8 9">
    <name type="scientific">Orchesella dallaii</name>
    <dbReference type="NCBI Taxonomy" id="48710"/>
    <lineage>
        <taxon>Eukaryota</taxon>
        <taxon>Metazoa</taxon>
        <taxon>Ecdysozoa</taxon>
        <taxon>Arthropoda</taxon>
        <taxon>Hexapoda</taxon>
        <taxon>Collembola</taxon>
        <taxon>Entomobryomorpha</taxon>
        <taxon>Entomobryoidea</taxon>
        <taxon>Orchesellidae</taxon>
        <taxon>Orchesellinae</taxon>
        <taxon>Orchesella</taxon>
    </lineage>
</organism>
<protein>
    <recommendedName>
        <fullName evidence="7">DUF1907 domain-containing protein</fullName>
    </recommendedName>
</protein>
<evidence type="ECO:0000256" key="1">
    <source>
        <dbReference type="ARBA" id="ARBA00004123"/>
    </source>
</evidence>
<dbReference type="CDD" id="cd17298">
    <property type="entry name" value="DUF1907"/>
    <property type="match status" value="1"/>
</dbReference>
<comment type="subcellular location">
    <subcellularLocation>
        <location evidence="1">Nucleus</location>
    </subcellularLocation>
</comment>
<sequence>MAQNLPVEEFLLEKLELETIQNALNKNLTKFFEKVSVSISDCPNLTQEPYNLATEGIGGEGSVLLDIGGPPYLIPLVNREKVYDLAKLIPEHVGKEDFPDGWYACGAGAGPWPSFNSNCEMVINLKLDKDGTCLTNKSKVALTSSGNEDDLTVKQLGKDESRCALLANLLVSGGKGKILEVKCTRRIDKSKSFTAAVRQALKEEFGEEKPVALGGLFIVKLSDTKIHVMRDFSSTPLESEDDVNNWLKFFHIKPPMLFQSVLVSSDPGLDLRIEHAHGWNLNGERSEAGHYHYDDMPDTVEYHGIYAIANKIIRIDRPQESHQLGRD</sequence>
<evidence type="ECO:0000256" key="2">
    <source>
        <dbReference type="ARBA" id="ARBA00011245"/>
    </source>
</evidence>
<evidence type="ECO:0000313" key="9">
    <source>
        <dbReference type="Proteomes" id="UP001642540"/>
    </source>
</evidence>
<accession>A0ABP1Q1G9</accession>
<dbReference type="EMBL" id="CAXLJM020000019">
    <property type="protein sequence ID" value="CAL8085394.1"/>
    <property type="molecule type" value="Genomic_DNA"/>
</dbReference>
<comment type="subunit">
    <text evidence="2">Monomer.</text>
</comment>
<evidence type="ECO:0000256" key="5">
    <source>
        <dbReference type="ARBA" id="ARBA00022833"/>
    </source>
</evidence>
<dbReference type="SMART" id="SM01168">
    <property type="entry name" value="DUF1907"/>
    <property type="match status" value="1"/>
</dbReference>
<gene>
    <name evidence="8" type="ORF">ODALV1_LOCUS6099</name>
</gene>
<evidence type="ECO:0000256" key="6">
    <source>
        <dbReference type="ARBA" id="ARBA00023242"/>
    </source>
</evidence>